<accession>H3GCC9</accession>
<dbReference type="InParanoid" id="H3GCC9"/>
<feature type="compositionally biased region" description="Basic and acidic residues" evidence="1">
    <location>
        <begin position="114"/>
        <end position="124"/>
    </location>
</feature>
<dbReference type="VEuPathDB" id="FungiDB:KRP22_668"/>
<evidence type="ECO:0000256" key="1">
    <source>
        <dbReference type="SAM" id="MobiDB-lite"/>
    </source>
</evidence>
<evidence type="ECO:0000256" key="2">
    <source>
        <dbReference type="SAM" id="Phobius"/>
    </source>
</evidence>
<keyword evidence="2" id="KW-1133">Transmembrane helix</keyword>
<organism evidence="3 4">
    <name type="scientific">Phytophthora ramorum</name>
    <name type="common">Sudden oak death agent</name>
    <dbReference type="NCBI Taxonomy" id="164328"/>
    <lineage>
        <taxon>Eukaryota</taxon>
        <taxon>Sar</taxon>
        <taxon>Stramenopiles</taxon>
        <taxon>Oomycota</taxon>
        <taxon>Peronosporomycetes</taxon>
        <taxon>Peronosporales</taxon>
        <taxon>Peronosporaceae</taxon>
        <taxon>Phytophthora</taxon>
    </lineage>
</organism>
<feature type="region of interest" description="Disordered" evidence="1">
    <location>
        <begin position="85"/>
        <end position="167"/>
    </location>
</feature>
<reference evidence="4" key="1">
    <citation type="journal article" date="2006" name="Science">
        <title>Phytophthora genome sequences uncover evolutionary origins and mechanisms of pathogenesis.</title>
        <authorList>
            <person name="Tyler B.M."/>
            <person name="Tripathy S."/>
            <person name="Zhang X."/>
            <person name="Dehal P."/>
            <person name="Jiang R.H."/>
            <person name="Aerts A."/>
            <person name="Arredondo F.D."/>
            <person name="Baxter L."/>
            <person name="Bensasson D."/>
            <person name="Beynon J.L."/>
            <person name="Chapman J."/>
            <person name="Damasceno C.M."/>
            <person name="Dorrance A.E."/>
            <person name="Dou D."/>
            <person name="Dickerman A.W."/>
            <person name="Dubchak I.L."/>
            <person name="Garbelotto M."/>
            <person name="Gijzen M."/>
            <person name="Gordon S.G."/>
            <person name="Govers F."/>
            <person name="Grunwald N.J."/>
            <person name="Huang W."/>
            <person name="Ivors K.L."/>
            <person name="Jones R.W."/>
            <person name="Kamoun S."/>
            <person name="Krampis K."/>
            <person name="Lamour K.H."/>
            <person name="Lee M.K."/>
            <person name="McDonald W.H."/>
            <person name="Medina M."/>
            <person name="Meijer H.J."/>
            <person name="Nordberg E.K."/>
            <person name="Maclean D.J."/>
            <person name="Ospina-Giraldo M.D."/>
            <person name="Morris P.F."/>
            <person name="Phuntumart V."/>
            <person name="Putnam N.H."/>
            <person name="Rash S."/>
            <person name="Rose J.K."/>
            <person name="Sakihama Y."/>
            <person name="Salamov A.A."/>
            <person name="Savidor A."/>
            <person name="Scheuring C.F."/>
            <person name="Smith B.M."/>
            <person name="Sobral B.W."/>
            <person name="Terry A."/>
            <person name="Torto-Alalibo T.A."/>
            <person name="Win J."/>
            <person name="Xu Z."/>
            <person name="Zhang H."/>
            <person name="Grigoriev I.V."/>
            <person name="Rokhsar D.S."/>
            <person name="Boore J.L."/>
        </authorList>
    </citation>
    <scope>NUCLEOTIDE SEQUENCE [LARGE SCALE GENOMIC DNA]</scope>
    <source>
        <strain evidence="4">Pr102</strain>
    </source>
</reference>
<evidence type="ECO:0000313" key="3">
    <source>
        <dbReference type="EnsemblProtists" id="Phyra73083"/>
    </source>
</evidence>
<feature type="transmembrane region" description="Helical" evidence="2">
    <location>
        <begin position="6"/>
        <end position="39"/>
    </location>
</feature>
<dbReference type="EMBL" id="DS565999">
    <property type="status" value="NOT_ANNOTATED_CDS"/>
    <property type="molecule type" value="Genomic_DNA"/>
</dbReference>
<dbReference type="HOGENOM" id="CLU_1725913_0_0_1"/>
<keyword evidence="2" id="KW-0812">Transmembrane</keyword>
<dbReference type="eggNOG" id="ENOG502SFF6">
    <property type="taxonomic scope" value="Eukaryota"/>
</dbReference>
<dbReference type="OMA" id="RRETRWG"/>
<name>H3GCC9_PHYRM</name>
<proteinExistence type="predicted"/>
<sequence>MTAVDVMALVLELVAFFGFLCILLNILLPLLAFILRFALVGVPNEWRKWQLHRSQQRELRRLQRRVDVLARRKLAMVALQDEQDTRRRARTANAQKRQQAEAAPQHIHPIADLVPKRANDERKSSSTHKSTTTPQQHRHRLSVYSTAKKPAASSMRRRRETRWGLFV</sequence>
<dbReference type="VEuPathDB" id="FungiDB:KRP23_7344"/>
<dbReference type="Proteomes" id="UP000005238">
    <property type="component" value="Unassembled WGS sequence"/>
</dbReference>
<dbReference type="EnsemblProtists" id="Phyra73083">
    <property type="protein sequence ID" value="Phyra73083"/>
    <property type="gene ID" value="Phyra73083"/>
</dbReference>
<evidence type="ECO:0000313" key="4">
    <source>
        <dbReference type="Proteomes" id="UP000005238"/>
    </source>
</evidence>
<reference evidence="3" key="2">
    <citation type="submission" date="2015-06" db="UniProtKB">
        <authorList>
            <consortium name="EnsemblProtists"/>
        </authorList>
    </citation>
    <scope>IDENTIFICATION</scope>
    <source>
        <strain evidence="3">Pr102</strain>
    </source>
</reference>
<protein>
    <submittedName>
        <fullName evidence="3">Uncharacterized protein</fullName>
    </submittedName>
</protein>
<keyword evidence="2" id="KW-0472">Membrane</keyword>
<keyword evidence="4" id="KW-1185">Reference proteome</keyword>
<dbReference type="AlphaFoldDB" id="H3GCC9"/>